<dbReference type="GO" id="GO:0005634">
    <property type="term" value="C:nucleus"/>
    <property type="evidence" value="ECO:0007669"/>
    <property type="project" value="TreeGrafter"/>
</dbReference>
<evidence type="ECO:0000256" key="2">
    <source>
        <dbReference type="SAM" id="MobiDB-lite"/>
    </source>
</evidence>
<dbReference type="Gene3D" id="2.60.40.790">
    <property type="match status" value="1"/>
</dbReference>
<feature type="region of interest" description="Disordered" evidence="2">
    <location>
        <begin position="127"/>
        <end position="182"/>
    </location>
</feature>
<dbReference type="PROSITE" id="PS51203">
    <property type="entry name" value="CS"/>
    <property type="match status" value="1"/>
</dbReference>
<dbReference type="Proteomes" id="UP000838412">
    <property type="component" value="Chromosome 10"/>
</dbReference>
<name>A0A8J9VEM5_BRALA</name>
<dbReference type="InterPro" id="IPR045250">
    <property type="entry name" value="p23-like"/>
</dbReference>
<dbReference type="GO" id="GO:0006457">
    <property type="term" value="P:protein folding"/>
    <property type="evidence" value="ECO:0007669"/>
    <property type="project" value="TreeGrafter"/>
</dbReference>
<sequence>MLQAVGKTAGWTAPSTPVAPAVYWAQRDDVLILTIQVEDIDRDKNRKVTLNEKSLSFSGKGGAENKDYRCDITFFKEVDVEESKYNATARGLKFLIKKKDKGPYWTRLTEAKTKLHWLRTDFSYWKDEDDSDEEDQQRDANLEKLMAQMGESGGGLGDGDAPSMDDLDDEKDSDDEELPDLE</sequence>
<comment type="similarity">
    <text evidence="1">Belongs to the p23/wos2 family.</text>
</comment>
<dbReference type="InterPro" id="IPR008978">
    <property type="entry name" value="HSP20-like_chaperone"/>
</dbReference>
<reference evidence="4" key="1">
    <citation type="submission" date="2022-01" db="EMBL/GenBank/DDBJ databases">
        <authorList>
            <person name="Braso-Vives M."/>
        </authorList>
    </citation>
    <scope>NUCLEOTIDE SEQUENCE</scope>
</reference>
<keyword evidence="5" id="KW-1185">Reference proteome</keyword>
<dbReference type="GO" id="GO:0051087">
    <property type="term" value="F:protein-folding chaperone binding"/>
    <property type="evidence" value="ECO:0007669"/>
    <property type="project" value="TreeGrafter"/>
</dbReference>
<accession>A0A8J9VEM5</accession>
<dbReference type="OrthoDB" id="1564555at2759"/>
<gene>
    <name evidence="4" type="primary">PTGES3</name>
    <name evidence="4" type="ORF">BLAG_LOCUS3035</name>
</gene>
<organism evidence="4 5">
    <name type="scientific">Branchiostoma lanceolatum</name>
    <name type="common">Common lancelet</name>
    <name type="synonym">Amphioxus lanceolatum</name>
    <dbReference type="NCBI Taxonomy" id="7740"/>
    <lineage>
        <taxon>Eukaryota</taxon>
        <taxon>Metazoa</taxon>
        <taxon>Chordata</taxon>
        <taxon>Cephalochordata</taxon>
        <taxon>Leptocardii</taxon>
        <taxon>Amphioxiformes</taxon>
        <taxon>Branchiostomatidae</taxon>
        <taxon>Branchiostoma</taxon>
    </lineage>
</organism>
<dbReference type="PANTHER" id="PTHR22932:SF1">
    <property type="entry name" value="CO-CHAPERONE PROTEIN DAF-41"/>
    <property type="match status" value="1"/>
</dbReference>
<dbReference type="InterPro" id="IPR007052">
    <property type="entry name" value="CS_dom"/>
</dbReference>
<dbReference type="GO" id="GO:0051879">
    <property type="term" value="F:Hsp90 protein binding"/>
    <property type="evidence" value="ECO:0007669"/>
    <property type="project" value="InterPro"/>
</dbReference>
<dbReference type="PANTHER" id="PTHR22932">
    <property type="entry name" value="TELOMERASE-BINDING PROTEIN P23 HSP90 CO-CHAPERONE"/>
    <property type="match status" value="1"/>
</dbReference>
<dbReference type="FunFam" id="2.60.40.790:FF:000013">
    <property type="entry name" value="Very-long-chain (3R)-3-hydroxyacyl-CoA dehydratase"/>
    <property type="match status" value="1"/>
</dbReference>
<evidence type="ECO:0000256" key="1">
    <source>
        <dbReference type="ARBA" id="ARBA00025733"/>
    </source>
</evidence>
<proteinExistence type="inferred from homology"/>
<dbReference type="AlphaFoldDB" id="A0A8J9VEM5"/>
<dbReference type="CDD" id="cd06465">
    <property type="entry name" value="p23_hB-ind1_like"/>
    <property type="match status" value="1"/>
</dbReference>
<dbReference type="EMBL" id="OV696695">
    <property type="protein sequence ID" value="CAH1238415.1"/>
    <property type="molecule type" value="Genomic_DNA"/>
</dbReference>
<evidence type="ECO:0000313" key="5">
    <source>
        <dbReference type="Proteomes" id="UP000838412"/>
    </source>
</evidence>
<protein>
    <submittedName>
        <fullName evidence="4">PTGES3 protein</fullName>
    </submittedName>
</protein>
<evidence type="ECO:0000313" key="4">
    <source>
        <dbReference type="EMBL" id="CAH1238415.1"/>
    </source>
</evidence>
<feature type="compositionally biased region" description="Acidic residues" evidence="2">
    <location>
        <begin position="127"/>
        <end position="136"/>
    </location>
</feature>
<dbReference type="GO" id="GO:0005829">
    <property type="term" value="C:cytosol"/>
    <property type="evidence" value="ECO:0007669"/>
    <property type="project" value="TreeGrafter"/>
</dbReference>
<dbReference type="SUPFAM" id="SSF49764">
    <property type="entry name" value="HSP20-like chaperones"/>
    <property type="match status" value="1"/>
</dbReference>
<feature type="compositionally biased region" description="Acidic residues" evidence="2">
    <location>
        <begin position="163"/>
        <end position="182"/>
    </location>
</feature>
<dbReference type="GO" id="GO:0051131">
    <property type="term" value="P:chaperone-mediated protein complex assembly"/>
    <property type="evidence" value="ECO:0007669"/>
    <property type="project" value="TreeGrafter"/>
</dbReference>
<feature type="domain" description="CS" evidence="3">
    <location>
        <begin position="17"/>
        <end position="109"/>
    </location>
</feature>
<evidence type="ECO:0000259" key="3">
    <source>
        <dbReference type="PROSITE" id="PS51203"/>
    </source>
</evidence>
<dbReference type="Pfam" id="PF04969">
    <property type="entry name" value="CS"/>
    <property type="match status" value="1"/>
</dbReference>